<dbReference type="Proteomes" id="UP000228687">
    <property type="component" value="Unassembled WGS sequence"/>
</dbReference>
<comment type="caution">
    <text evidence="1">The sequence shown here is derived from an EMBL/GenBank/DDBJ whole genome shotgun (WGS) entry which is preliminary data.</text>
</comment>
<gene>
    <name evidence="1" type="ORF">COT23_02105</name>
</gene>
<organism evidence="1 2">
    <name type="scientific">Candidatus Kaiserbacteria bacterium CG08_land_8_20_14_0_20_50_21</name>
    <dbReference type="NCBI Taxonomy" id="1974604"/>
    <lineage>
        <taxon>Bacteria</taxon>
        <taxon>Candidatus Kaiseribacteriota</taxon>
    </lineage>
</organism>
<dbReference type="EMBL" id="PEXT01000044">
    <property type="protein sequence ID" value="PIS43273.1"/>
    <property type="molecule type" value="Genomic_DNA"/>
</dbReference>
<evidence type="ECO:0000313" key="1">
    <source>
        <dbReference type="EMBL" id="PIS43273.1"/>
    </source>
</evidence>
<accession>A0A2H0YZW7</accession>
<dbReference type="AlphaFoldDB" id="A0A2H0YZW7"/>
<name>A0A2H0YZW7_9BACT</name>
<sequence>MNHMRLWISATIIALVIAIGFVLSVPHTRDVIETKAPASDTGNVPIVTVRDVFKKGVHTITGSVETPNACSTASAAATLQGTASSTESILVEISLSNDTGVCLQLPTRTTFQTEISAPALLPLITTVNGSLAATTSP</sequence>
<protein>
    <submittedName>
        <fullName evidence="1">Uncharacterized protein</fullName>
    </submittedName>
</protein>
<proteinExistence type="predicted"/>
<reference evidence="2" key="1">
    <citation type="submission" date="2017-09" db="EMBL/GenBank/DDBJ databases">
        <title>Depth-based differentiation of microbial function through sediment-hosted aquifers and enrichment of novel symbionts in the deep terrestrial subsurface.</title>
        <authorList>
            <person name="Probst A.J."/>
            <person name="Ladd B."/>
            <person name="Jarett J.K."/>
            <person name="Geller-Mcgrath D.E."/>
            <person name="Sieber C.M.K."/>
            <person name="Emerson J.B."/>
            <person name="Anantharaman K."/>
            <person name="Thomas B.C."/>
            <person name="Malmstrom R."/>
            <person name="Stieglmeier M."/>
            <person name="Klingl A."/>
            <person name="Woyke T."/>
            <person name="Ryan C.M."/>
            <person name="Banfield J.F."/>
        </authorList>
    </citation>
    <scope>NUCLEOTIDE SEQUENCE [LARGE SCALE GENOMIC DNA]</scope>
</reference>
<evidence type="ECO:0000313" key="2">
    <source>
        <dbReference type="Proteomes" id="UP000228687"/>
    </source>
</evidence>